<evidence type="ECO:0000313" key="6">
    <source>
        <dbReference type="EMBL" id="GGG64000.1"/>
    </source>
</evidence>
<evidence type="ECO:0000256" key="2">
    <source>
        <dbReference type="ARBA" id="ARBA00022676"/>
    </source>
</evidence>
<feature type="region of interest" description="Disordered" evidence="4">
    <location>
        <begin position="51"/>
        <end position="72"/>
    </location>
</feature>
<dbReference type="Proteomes" id="UP000638848">
    <property type="component" value="Unassembled WGS sequence"/>
</dbReference>
<evidence type="ECO:0000259" key="5">
    <source>
        <dbReference type="Pfam" id="PF13579"/>
    </source>
</evidence>
<evidence type="ECO:0000256" key="1">
    <source>
        <dbReference type="ARBA" id="ARBA00021292"/>
    </source>
</evidence>
<dbReference type="Pfam" id="PF13579">
    <property type="entry name" value="Glyco_trans_4_4"/>
    <property type="match status" value="1"/>
</dbReference>
<dbReference type="InterPro" id="IPR050194">
    <property type="entry name" value="Glycosyltransferase_grp1"/>
</dbReference>
<protein>
    <recommendedName>
        <fullName evidence="1">D-inositol 3-phosphate glycosyltransferase</fullName>
    </recommendedName>
</protein>
<reference evidence="6" key="2">
    <citation type="submission" date="2020-09" db="EMBL/GenBank/DDBJ databases">
        <authorList>
            <person name="Sun Q."/>
            <person name="Zhou Y."/>
        </authorList>
    </citation>
    <scope>NUCLEOTIDE SEQUENCE</scope>
    <source>
        <strain evidence="6">CGMCC 1.12187</strain>
    </source>
</reference>
<proteinExistence type="predicted"/>
<dbReference type="GO" id="GO:1901137">
    <property type="term" value="P:carbohydrate derivative biosynthetic process"/>
    <property type="evidence" value="ECO:0007669"/>
    <property type="project" value="UniProtKB-ARBA"/>
</dbReference>
<dbReference type="GO" id="GO:0016758">
    <property type="term" value="F:hexosyltransferase activity"/>
    <property type="evidence" value="ECO:0007669"/>
    <property type="project" value="TreeGrafter"/>
</dbReference>
<dbReference type="PANTHER" id="PTHR45947:SF3">
    <property type="entry name" value="SULFOQUINOVOSYL TRANSFERASE SQD2"/>
    <property type="match status" value="1"/>
</dbReference>
<feature type="domain" description="Glycosyltransferase subfamily 4-like N-terminal" evidence="5">
    <location>
        <begin position="25"/>
        <end position="204"/>
    </location>
</feature>
<comment type="caution">
    <text evidence="6">The sequence shown here is derived from an EMBL/GenBank/DDBJ whole genome shotgun (WGS) entry which is preliminary data.</text>
</comment>
<keyword evidence="7" id="KW-1185">Reference proteome</keyword>
<evidence type="ECO:0000313" key="7">
    <source>
        <dbReference type="Proteomes" id="UP000638848"/>
    </source>
</evidence>
<dbReference type="PANTHER" id="PTHR45947">
    <property type="entry name" value="SULFOQUINOVOSYL TRANSFERASE SQD2"/>
    <property type="match status" value="1"/>
</dbReference>
<gene>
    <name evidence="6" type="ORF">GCM10011374_29390</name>
</gene>
<dbReference type="SUPFAM" id="SSF53756">
    <property type="entry name" value="UDP-Glycosyltransferase/glycogen phosphorylase"/>
    <property type="match status" value="1"/>
</dbReference>
<name>A0A917H122_9MICC</name>
<evidence type="ECO:0000256" key="4">
    <source>
        <dbReference type="SAM" id="MobiDB-lite"/>
    </source>
</evidence>
<dbReference type="InterPro" id="IPR028098">
    <property type="entry name" value="Glyco_trans_4-like_N"/>
</dbReference>
<dbReference type="EMBL" id="BMEQ01000018">
    <property type="protein sequence ID" value="GGG64000.1"/>
    <property type="molecule type" value="Genomic_DNA"/>
</dbReference>
<keyword evidence="2" id="KW-0328">Glycosyltransferase</keyword>
<dbReference type="AlphaFoldDB" id="A0A917H122"/>
<dbReference type="CDD" id="cd03794">
    <property type="entry name" value="GT4_WbuB-like"/>
    <property type="match status" value="1"/>
</dbReference>
<organism evidence="6 7">
    <name type="scientific">Kocuria dechangensis</name>
    <dbReference type="NCBI Taxonomy" id="1176249"/>
    <lineage>
        <taxon>Bacteria</taxon>
        <taxon>Bacillati</taxon>
        <taxon>Actinomycetota</taxon>
        <taxon>Actinomycetes</taxon>
        <taxon>Micrococcales</taxon>
        <taxon>Micrococcaceae</taxon>
        <taxon>Kocuria</taxon>
    </lineage>
</organism>
<evidence type="ECO:0000256" key="3">
    <source>
        <dbReference type="ARBA" id="ARBA00022679"/>
    </source>
</evidence>
<dbReference type="Gene3D" id="3.40.50.2000">
    <property type="entry name" value="Glycogen Phosphorylase B"/>
    <property type="match status" value="2"/>
</dbReference>
<reference evidence="6" key="1">
    <citation type="journal article" date="2014" name="Int. J. Syst. Evol. Microbiol.">
        <title>Complete genome sequence of Corynebacterium casei LMG S-19264T (=DSM 44701T), isolated from a smear-ripened cheese.</title>
        <authorList>
            <consortium name="US DOE Joint Genome Institute (JGI-PGF)"/>
            <person name="Walter F."/>
            <person name="Albersmeier A."/>
            <person name="Kalinowski J."/>
            <person name="Ruckert C."/>
        </authorList>
    </citation>
    <scope>NUCLEOTIDE SEQUENCE</scope>
    <source>
        <strain evidence="6">CGMCC 1.12187</strain>
    </source>
</reference>
<sequence length="439" mass="48312">MQPTPRPLRLLVLTHSYWPEHSPPQRRWSSLTRYLRHTGWDVSFLAPVPRFRGTEPGTDTTGHGRPTCTGPVGETIHRVPFLSARHNRGWKLADQMFTAAASAVRGMGTGEHDLVLVTAPSLPLLASGWALARAKKVPFVVEMRDAWPNLAEDANLVRGGGKSMINQVVEFVQNHADLVVTVTEGFAETLRERGVRNVVTIRNGVILARTPRLLPPPVERERLEVLYLGNHGESQSLERLVEAAALVGDRMRLTLVGQGSRKPALEALAARLRAPVRFLPPEYGSAVFERYAEADSVVISLRDDWKSFEDTIPSKTYEVLSVGRHITAIVRGEAARVLADAGEGSVVGSRPEEIAALWQGLIADRSRLRQRSTGRAWVAANADYRDLAASYDAVLRTLLPGIAVPVREELELAELEFADLEVAGVRRARAAARVKHHAA</sequence>
<dbReference type="RefSeq" id="WP_188538529.1">
    <property type="nucleotide sequence ID" value="NZ_BMEQ01000018.1"/>
</dbReference>
<accession>A0A917H122</accession>
<keyword evidence="3" id="KW-0808">Transferase</keyword>